<dbReference type="Proteomes" id="UP000837801">
    <property type="component" value="Unassembled WGS sequence"/>
</dbReference>
<dbReference type="InterPro" id="IPR001494">
    <property type="entry name" value="Importin-beta_N"/>
</dbReference>
<evidence type="ECO:0000313" key="3">
    <source>
        <dbReference type="Proteomes" id="UP000837801"/>
    </source>
</evidence>
<dbReference type="PROSITE" id="PS50166">
    <property type="entry name" value="IMPORTIN_B_NT"/>
    <property type="match status" value="1"/>
</dbReference>
<protein>
    <submittedName>
        <fullName evidence="2">mRNA transport regulator Mtr10p</fullName>
    </submittedName>
</protein>
<organism evidence="2 3">
    <name type="scientific">[Candida] railenensis</name>
    <dbReference type="NCBI Taxonomy" id="45579"/>
    <lineage>
        <taxon>Eukaryota</taxon>
        <taxon>Fungi</taxon>
        <taxon>Dikarya</taxon>
        <taxon>Ascomycota</taxon>
        <taxon>Saccharomycotina</taxon>
        <taxon>Pichiomycetes</taxon>
        <taxon>Debaryomycetaceae</taxon>
        <taxon>Kurtzmaniella</taxon>
    </lineage>
</organism>
<sequence>MLEQIKGALGVMYSNGSQDEKKAATQLLESFQKSKDAWEPVHSILNDSSSSIEFKLFAAQTLRSKVTYDLVQLPDQALAQLKDSLIDLLRKYQDHSSRIIRTQLCVALSQLSLQYLTWDNAVNEIITKLSADDGAYITSLLEFLKVLPEELSDVKKTSLTDEEFNVRTQQLISSQVESVLTILSSLGTSNAENSSLILDCLNSWIKECPIETFLQISSLTQLIFQSLSDEKTFDKSIECLCTILVETRDIENHELIDALYQQLLQLYSFFKEKLEKNEDEEIYQGITRLFVEAGESWHVLIAKNPKHFKPLVEILLHCCALGENNDLDVVKYTFMFWYLLKQLITLPKFEESKAEFVSIYEKLISIIIKHLTYPTDNDDNNLFEGDKEEEDKFKEFRYEMGDVLKDCCAVVGPTRALNVPFQQIQSILSGNQSNTKWQYLEAPLFSMRAMAKEVPLKEKTILPIIMKYLVSLPEHPKVRYAATLVLGRYTEWTSKNPSFLEPQLNYIIKGFTENSGTGSAGDKDIIVAAAHALMFFCQDCSKLLVNYLEQLYLLYVQVKDKLDIESAYELSDGLAHVIKQLPTENLYKTIEMFIKPTLDNLEQLTNNNNHKGDDKVIADQVEIITMFISVLKCKDFEQPSYPICDYFINSIWPVISNILSKFGQSLVISERILKLIKNAVQSFSTYLIPILPSIANILYEGFKSTKFGCYLWVSGILIREFGDEYTSEEVKESVYQFSIQQCQLFFELLQNNHAQLNLIPDVIEDFFRMMNDLLMFFSFKMIGNFELLKSTWEASMVSLSSIEQIDSLIAILHYLIDFVSWGLPNPPISFFEEGMEEQTKHIRSIVQQFLSVDDNGGHLMKVLIEGLIFKNFHNDIQFDANDLLIKILIVLPDQRISINWLEGVIKSLPNVNDKEVEKLLKTVNTSLPNKDLRRIRNSLKDFVHWYTRKNVQPRSEF</sequence>
<dbReference type="OrthoDB" id="435593at2759"/>
<dbReference type="SMART" id="SM00913">
    <property type="entry name" value="IBN_N"/>
    <property type="match status" value="1"/>
</dbReference>
<dbReference type="GO" id="GO:0005634">
    <property type="term" value="C:nucleus"/>
    <property type="evidence" value="ECO:0007669"/>
    <property type="project" value="UniProtKB-ARBA"/>
</dbReference>
<dbReference type="SUPFAM" id="SSF48371">
    <property type="entry name" value="ARM repeat"/>
    <property type="match status" value="1"/>
</dbReference>
<dbReference type="EMBL" id="CAKXYY010000004">
    <property type="protein sequence ID" value="CAH2351632.1"/>
    <property type="molecule type" value="Genomic_DNA"/>
</dbReference>
<dbReference type="InterPro" id="IPR013598">
    <property type="entry name" value="Exportin-1/Importin-b-like"/>
</dbReference>
<feature type="domain" description="Importin N-terminal" evidence="1">
    <location>
        <begin position="24"/>
        <end position="91"/>
    </location>
</feature>
<name>A0A9P0QMU5_9ASCO</name>
<dbReference type="GO" id="GO:0031267">
    <property type="term" value="F:small GTPase binding"/>
    <property type="evidence" value="ECO:0007669"/>
    <property type="project" value="InterPro"/>
</dbReference>
<dbReference type="InterPro" id="IPR057942">
    <property type="entry name" value="TPR_TNPO3_IPO13_3rd"/>
</dbReference>
<dbReference type="InterPro" id="IPR058537">
    <property type="entry name" value="TPR_TNPO3_IPO13_4th"/>
</dbReference>
<accession>A0A9P0QMU5</accession>
<dbReference type="Pfam" id="PF08389">
    <property type="entry name" value="Xpo1"/>
    <property type="match status" value="1"/>
</dbReference>
<evidence type="ECO:0000313" key="2">
    <source>
        <dbReference type="EMBL" id="CAH2351632.1"/>
    </source>
</evidence>
<dbReference type="Pfam" id="PF03810">
    <property type="entry name" value="IBN_N"/>
    <property type="match status" value="1"/>
</dbReference>
<proteinExistence type="predicted"/>
<evidence type="ECO:0000259" key="1">
    <source>
        <dbReference type="PROSITE" id="PS50166"/>
    </source>
</evidence>
<dbReference type="Pfam" id="PF24138">
    <property type="entry name" value="TPR_TNPO3_IPO13_2nd"/>
    <property type="match status" value="1"/>
</dbReference>
<dbReference type="InterPro" id="IPR016024">
    <property type="entry name" value="ARM-type_fold"/>
</dbReference>
<dbReference type="GO" id="GO:0005737">
    <property type="term" value="C:cytoplasm"/>
    <property type="evidence" value="ECO:0007669"/>
    <property type="project" value="TreeGrafter"/>
</dbReference>
<dbReference type="AlphaFoldDB" id="A0A9P0QMU5"/>
<reference evidence="2" key="1">
    <citation type="submission" date="2022-03" db="EMBL/GenBank/DDBJ databases">
        <authorList>
            <person name="Legras J.-L."/>
            <person name="Devillers H."/>
            <person name="Grondin C."/>
        </authorList>
    </citation>
    <scope>NUCLEOTIDE SEQUENCE</scope>
    <source>
        <strain evidence="2">CLIB 1423</strain>
    </source>
</reference>
<dbReference type="Gene3D" id="1.25.10.10">
    <property type="entry name" value="Leucine-rich Repeat Variant"/>
    <property type="match status" value="1"/>
</dbReference>
<dbReference type="Pfam" id="PF24140">
    <property type="entry name" value="TPR_TNPO3_IPO13_3rd"/>
    <property type="match status" value="1"/>
</dbReference>
<dbReference type="PANTHER" id="PTHR12363">
    <property type="entry name" value="TRANSPORTIN 3 AND IMPORTIN 13"/>
    <property type="match status" value="1"/>
</dbReference>
<comment type="caution">
    <text evidence="2">The sequence shown here is derived from an EMBL/GenBank/DDBJ whole genome shotgun (WGS) entry which is preliminary data.</text>
</comment>
<keyword evidence="3" id="KW-1185">Reference proteome</keyword>
<dbReference type="InterPro" id="IPR057941">
    <property type="entry name" value="TPR_TNPO3_IPO13_2nd"/>
</dbReference>
<dbReference type="GO" id="GO:0006606">
    <property type="term" value="P:protein import into nucleus"/>
    <property type="evidence" value="ECO:0007669"/>
    <property type="project" value="TreeGrafter"/>
</dbReference>
<dbReference type="FunFam" id="1.25.10.10:FF:000266">
    <property type="entry name" value="mRNA transport regulator MTR10"/>
    <property type="match status" value="1"/>
</dbReference>
<dbReference type="InterPro" id="IPR011989">
    <property type="entry name" value="ARM-like"/>
</dbReference>
<dbReference type="PANTHER" id="PTHR12363:SF53">
    <property type="entry name" value="MRNA TRANSPORT REGULATOR MTR10"/>
    <property type="match status" value="1"/>
</dbReference>
<gene>
    <name evidence="2" type="ORF">CLIB1423_04S02454</name>
</gene>
<dbReference type="InterPro" id="IPR051345">
    <property type="entry name" value="Importin_beta-like_NTR"/>
</dbReference>
<dbReference type="Pfam" id="PF24139">
    <property type="entry name" value="TPR_TNPO3_IPO13_4th"/>
    <property type="match status" value="1"/>
</dbReference>